<sequence length="112" mass="13043">MHKLAKQSDNSSKDLVQVKCFKDENQNVLLLEEDIQQRWMRYFAKLFNEDCENAIDFSDLSTLNENKDFCFCRRISKTEFKEALKIMKCEKAIGHDDIPVEVSKCLGDEGIS</sequence>
<dbReference type="SMR" id="A0A8T3AB02"/>
<reference evidence="1" key="1">
    <citation type="journal article" date="2022" name="Front. Genet.">
        <title>Chromosome-Scale Assembly of the Dendrobium nobile Genome Provides Insights Into the Molecular Mechanism of the Biosynthesis of the Medicinal Active Ingredient of Dendrobium.</title>
        <authorList>
            <person name="Xu Q."/>
            <person name="Niu S.-C."/>
            <person name="Li K.-L."/>
            <person name="Zheng P.-J."/>
            <person name="Zhang X.-J."/>
            <person name="Jia Y."/>
            <person name="Liu Y."/>
            <person name="Niu Y.-X."/>
            <person name="Yu L.-H."/>
            <person name="Chen D.-F."/>
            <person name="Zhang G.-Q."/>
        </authorList>
    </citation>
    <scope>NUCLEOTIDE SEQUENCE</scope>
    <source>
        <tissue evidence="1">Leaf</tissue>
    </source>
</reference>
<name>A0A8T3AB02_DENNO</name>
<accession>A0A8T3AB02</accession>
<dbReference type="AlphaFoldDB" id="A0A8T3AB02"/>
<evidence type="ECO:0000313" key="2">
    <source>
        <dbReference type="Proteomes" id="UP000829196"/>
    </source>
</evidence>
<comment type="caution">
    <text evidence="1">The sequence shown here is derived from an EMBL/GenBank/DDBJ whole genome shotgun (WGS) entry which is preliminary data.</text>
</comment>
<organism evidence="1 2">
    <name type="scientific">Dendrobium nobile</name>
    <name type="common">Orchid</name>
    <dbReference type="NCBI Taxonomy" id="94219"/>
    <lineage>
        <taxon>Eukaryota</taxon>
        <taxon>Viridiplantae</taxon>
        <taxon>Streptophyta</taxon>
        <taxon>Embryophyta</taxon>
        <taxon>Tracheophyta</taxon>
        <taxon>Spermatophyta</taxon>
        <taxon>Magnoliopsida</taxon>
        <taxon>Liliopsida</taxon>
        <taxon>Asparagales</taxon>
        <taxon>Orchidaceae</taxon>
        <taxon>Epidendroideae</taxon>
        <taxon>Malaxideae</taxon>
        <taxon>Dendrobiinae</taxon>
        <taxon>Dendrobium</taxon>
    </lineage>
</organism>
<dbReference type="OrthoDB" id="671374at2759"/>
<protein>
    <submittedName>
        <fullName evidence="1">Uncharacterized protein</fullName>
    </submittedName>
</protein>
<gene>
    <name evidence="1" type="ORF">KFK09_027627</name>
</gene>
<keyword evidence="2" id="KW-1185">Reference proteome</keyword>
<evidence type="ECO:0000313" key="1">
    <source>
        <dbReference type="EMBL" id="KAI0493350.1"/>
    </source>
</evidence>
<proteinExistence type="predicted"/>
<dbReference type="EMBL" id="JAGYWB010000018">
    <property type="protein sequence ID" value="KAI0493350.1"/>
    <property type="molecule type" value="Genomic_DNA"/>
</dbReference>
<dbReference type="Proteomes" id="UP000829196">
    <property type="component" value="Unassembled WGS sequence"/>
</dbReference>